<keyword evidence="1" id="KW-1133">Transmembrane helix</keyword>
<dbReference type="HOGENOM" id="CLU_208939_2_1_4"/>
<accession>F0Q1P9</accession>
<organism evidence="2 3">
    <name type="scientific">Paracidovorax avenae (strain ATCC 19860 / DSM 7227 / CCUG 15838 / JCM 20985 / LMG 2117 / NCPPB 1011)</name>
    <name type="common">Acidovorax avenae</name>
    <dbReference type="NCBI Taxonomy" id="643561"/>
    <lineage>
        <taxon>Bacteria</taxon>
        <taxon>Pseudomonadati</taxon>
        <taxon>Pseudomonadota</taxon>
        <taxon>Betaproteobacteria</taxon>
        <taxon>Burkholderiales</taxon>
        <taxon>Comamonadaceae</taxon>
        <taxon>Paracidovorax</taxon>
    </lineage>
</organism>
<dbReference type="NCBIfam" id="NF038351">
    <property type="entry name" value="cyt_ox_assem_30"/>
    <property type="match status" value="1"/>
</dbReference>
<dbReference type="AlphaFoldDB" id="F0Q1P9"/>
<protein>
    <submittedName>
        <fullName evidence="2">Uncharacterized protein</fullName>
    </submittedName>
</protein>
<keyword evidence="3" id="KW-1185">Reference proteome</keyword>
<reference evidence="2" key="1">
    <citation type="submission" date="2011-02" db="EMBL/GenBank/DDBJ databases">
        <title>Complete sequence of Acidovorax avenae subsp. avenae ATCC 19860.</title>
        <authorList>
            <consortium name="US DOE Joint Genome Institute"/>
            <person name="Lucas S."/>
            <person name="Copeland A."/>
            <person name="Lapidus A."/>
            <person name="Cheng J.-F."/>
            <person name="Goodwin L."/>
            <person name="Pitluck S."/>
            <person name="Chertkov O."/>
            <person name="Held B."/>
            <person name="Detter J.C."/>
            <person name="Han C."/>
            <person name="Tapia R."/>
            <person name="Land M."/>
            <person name="Hauser L."/>
            <person name="Kyrpides N."/>
            <person name="Ivanova N."/>
            <person name="Ovchinnikova G."/>
            <person name="Pagani I."/>
            <person name="Gordon S."/>
            <person name="Woyke T."/>
        </authorList>
    </citation>
    <scope>NUCLEOTIDE SEQUENCE</scope>
    <source>
        <strain evidence="2">ATCC 19860</strain>
    </source>
</reference>
<evidence type="ECO:0000313" key="3">
    <source>
        <dbReference type="Proteomes" id="UP000002482"/>
    </source>
</evidence>
<dbReference type="InterPro" id="IPR047811">
    <property type="entry name" value="CytC_ox_assmbl_put"/>
</dbReference>
<name>F0Q1P9_PARA1</name>
<dbReference type="EMBL" id="CP002521">
    <property type="protein sequence ID" value="ADX47691.1"/>
    <property type="molecule type" value="Genomic_DNA"/>
</dbReference>
<proteinExistence type="predicted"/>
<dbReference type="KEGG" id="aaa:Acav_3800"/>
<dbReference type="GeneID" id="65843782"/>
<evidence type="ECO:0000256" key="1">
    <source>
        <dbReference type="SAM" id="Phobius"/>
    </source>
</evidence>
<keyword evidence="1" id="KW-0472">Membrane</keyword>
<keyword evidence="1" id="KW-0812">Transmembrane</keyword>
<gene>
    <name evidence="2" type="ordered locus">Acav_3800</name>
</gene>
<dbReference type="Proteomes" id="UP000002482">
    <property type="component" value="Chromosome"/>
</dbReference>
<feature type="transmembrane region" description="Helical" evidence="1">
    <location>
        <begin position="12"/>
        <end position="34"/>
    </location>
</feature>
<dbReference type="RefSeq" id="WP_013596169.1">
    <property type="nucleotide sequence ID" value="NC_015138.1"/>
</dbReference>
<sequence length="36" mass="4069">MATPEQKKANLRMAIILASIAVAFFIGFMVKMAWRL</sequence>
<evidence type="ECO:0000313" key="2">
    <source>
        <dbReference type="EMBL" id="ADX47691.1"/>
    </source>
</evidence>